<dbReference type="STRING" id="7897.ENSLACP00000020489"/>
<dbReference type="InterPro" id="IPR029901">
    <property type="entry name" value="Spire"/>
</dbReference>
<dbReference type="eggNOG" id="ENOG502R9W2">
    <property type="taxonomic scope" value="Eukaryota"/>
</dbReference>
<accession>H3BF18</accession>
<dbReference type="AlphaFoldDB" id="H3BF18"/>
<dbReference type="InterPro" id="IPR011019">
    <property type="entry name" value="KIND_dom"/>
</dbReference>
<dbReference type="GeneTree" id="ENSGT00390000003058"/>
<evidence type="ECO:0000256" key="10">
    <source>
        <dbReference type="ARBA" id="ARBA00023136"/>
    </source>
</evidence>
<dbReference type="GO" id="GO:0005856">
    <property type="term" value="C:cytoskeleton"/>
    <property type="evidence" value="ECO:0007669"/>
    <property type="project" value="UniProtKB-SubCell"/>
</dbReference>
<dbReference type="PROSITE" id="PS51377">
    <property type="entry name" value="KIND"/>
    <property type="match status" value="1"/>
</dbReference>
<dbReference type="GO" id="GO:0030659">
    <property type="term" value="C:cytoplasmic vesicle membrane"/>
    <property type="evidence" value="ECO:0007669"/>
    <property type="project" value="UniProtKB-SubCell"/>
</dbReference>
<keyword evidence="5" id="KW-0813">Transport</keyword>
<keyword evidence="11" id="KW-0009">Actin-binding</keyword>
<dbReference type="InParanoid" id="H3BF18"/>
<evidence type="ECO:0000256" key="9">
    <source>
        <dbReference type="ARBA" id="ARBA00022927"/>
    </source>
</evidence>
<dbReference type="Gene3D" id="1.10.510.10">
    <property type="entry name" value="Transferase(Phosphotransferase) domain 1"/>
    <property type="match status" value="1"/>
</dbReference>
<dbReference type="GO" id="GO:0051639">
    <property type="term" value="P:actin filament network formation"/>
    <property type="evidence" value="ECO:0007669"/>
    <property type="project" value="TreeGrafter"/>
</dbReference>
<evidence type="ECO:0000256" key="12">
    <source>
        <dbReference type="ARBA" id="ARBA00023212"/>
    </source>
</evidence>
<evidence type="ECO:0000256" key="3">
    <source>
        <dbReference type="ARBA" id="ARBA00004413"/>
    </source>
</evidence>
<reference evidence="16" key="1">
    <citation type="submission" date="2011-08" db="EMBL/GenBank/DDBJ databases">
        <title>The draft genome of Latimeria chalumnae.</title>
        <authorList>
            <person name="Di Palma F."/>
            <person name="Alfoldi J."/>
            <person name="Johnson J."/>
            <person name="Berlin A."/>
            <person name="Gnerre S."/>
            <person name="Jaffe D."/>
            <person name="MacCallum I."/>
            <person name="Young S."/>
            <person name="Walker B.J."/>
            <person name="Lander E."/>
            <person name="Lindblad-Toh K."/>
        </authorList>
    </citation>
    <scope>NUCLEOTIDE SEQUENCE [LARGE SCALE GENOMIC DNA]</scope>
    <source>
        <strain evidence="16">Wild caught</strain>
    </source>
</reference>
<evidence type="ECO:0000256" key="6">
    <source>
        <dbReference type="ARBA" id="ARBA00022475"/>
    </source>
</evidence>
<evidence type="ECO:0000256" key="4">
    <source>
        <dbReference type="ARBA" id="ARBA00010956"/>
    </source>
</evidence>
<dbReference type="GO" id="GO:0015031">
    <property type="term" value="P:protein transport"/>
    <property type="evidence" value="ECO:0007669"/>
    <property type="project" value="UniProtKB-KW"/>
</dbReference>
<evidence type="ECO:0000256" key="11">
    <source>
        <dbReference type="ARBA" id="ARBA00023203"/>
    </source>
</evidence>
<dbReference type="EMBL" id="AFYH01027278">
    <property type="status" value="NOT_ANNOTATED_CDS"/>
    <property type="molecule type" value="Genomic_DNA"/>
</dbReference>
<dbReference type="EMBL" id="AFYH01027279">
    <property type="status" value="NOT_ANNOTATED_CDS"/>
    <property type="molecule type" value="Genomic_DNA"/>
</dbReference>
<organism evidence="15 16">
    <name type="scientific">Latimeria chalumnae</name>
    <name type="common">Coelacanth</name>
    <dbReference type="NCBI Taxonomy" id="7897"/>
    <lineage>
        <taxon>Eukaryota</taxon>
        <taxon>Metazoa</taxon>
        <taxon>Chordata</taxon>
        <taxon>Craniata</taxon>
        <taxon>Vertebrata</taxon>
        <taxon>Euteleostomi</taxon>
        <taxon>Coelacanthiformes</taxon>
        <taxon>Coelacanthidae</taxon>
        <taxon>Latimeria</taxon>
    </lineage>
</organism>
<keyword evidence="12" id="KW-0206">Cytoskeleton</keyword>
<dbReference type="GO" id="GO:0008017">
    <property type="term" value="F:microtubule binding"/>
    <property type="evidence" value="ECO:0007669"/>
    <property type="project" value="TreeGrafter"/>
</dbReference>
<dbReference type="EMBL" id="AFYH01027277">
    <property type="status" value="NOT_ANNOTATED_CDS"/>
    <property type="molecule type" value="Genomic_DNA"/>
</dbReference>
<evidence type="ECO:0000313" key="16">
    <source>
        <dbReference type="Proteomes" id="UP000008672"/>
    </source>
</evidence>
<proteinExistence type="inferred from homology"/>
<dbReference type="GO" id="GO:0036089">
    <property type="term" value="P:cleavage furrow formation"/>
    <property type="evidence" value="ECO:0007669"/>
    <property type="project" value="TreeGrafter"/>
</dbReference>
<comment type="subcellular location">
    <subcellularLocation>
        <location evidence="3">Cell membrane</location>
        <topology evidence="3">Peripheral membrane protein</topology>
        <orientation evidence="3">Cytoplasmic side</orientation>
    </subcellularLocation>
    <subcellularLocation>
        <location evidence="2">Cytoplasm</location>
        <location evidence="2">Cytoskeleton</location>
    </subcellularLocation>
    <subcellularLocation>
        <location evidence="1">Cytoplasmic vesicle membrane</location>
        <topology evidence="1">Peripheral membrane protein</topology>
        <orientation evidence="1">Cytoplasmic side</orientation>
    </subcellularLocation>
</comment>
<dbReference type="OMA" id="WPSMDIC"/>
<evidence type="ECO:0000256" key="8">
    <source>
        <dbReference type="ARBA" id="ARBA00022737"/>
    </source>
</evidence>
<dbReference type="Proteomes" id="UP000008672">
    <property type="component" value="Unassembled WGS sequence"/>
</dbReference>
<dbReference type="GO" id="GO:0040038">
    <property type="term" value="P:polar body extrusion after meiotic divisions"/>
    <property type="evidence" value="ECO:0007669"/>
    <property type="project" value="TreeGrafter"/>
</dbReference>
<sequence>IMEQSSCKTIDQYFLKDILRSCGQSVSEEQAWALCYQCCCKIQQQMEQALVLCQKWNVPILQGAENIIIHRDGTVSFTYYQYMVPIKFANGSGTIQPTEKQVVECLGALIYKALDWGLNSDVERNLSEPLEKMIRQMTKLDYDPLKQVNDLWHGLTFEDTIKVCEDRLLTRSQANGHYKAVCRALFKETIELHEILHSIQKSREQNLRLLERDVLTETTSLTEVNSYLACFLDVINELQAGVKLRNAKERQYNGLPVKYELAPYEILMDDIRYRRYTLNKVERCPTSSIPQLIQGFKLSHLSSCPILQVSEKKLEECSHEEPTLHEMLMTEIKSARKLHPKSGLETSSTYSSDCDSLYAETLKDDAELKICTGQLTSPKRPDFDSEGENSWGSECSSLDAISDNRIEDFTSNSTASVFVPVLTSSQNDFKTNSTQKLWQSSHRRTKSLENAFKLQEYESHCSDCVSPSIAELVHIRQAILRAEFQQDKEYGSFRRGRLCSSCHRKRLFFTWPHTCYFCKRVMCPDCCTEMSLPFQQCIHLPVSFLKTLILTKESSQVEKTKKFWQETQQWDCSRVPLVLESHDLIEIVYIRETMRDWPTVDICIKCEEFLLGVIKSCQQPTSKYGSRRKSESSHK</sequence>
<dbReference type="PANTHER" id="PTHR21345:SF9">
    <property type="entry name" value="KIND DOMAIN-CONTAINING PROTEIN"/>
    <property type="match status" value="1"/>
</dbReference>
<protein>
    <recommendedName>
        <fullName evidence="14">KIND domain-containing protein</fullName>
    </recommendedName>
</protein>
<evidence type="ECO:0000256" key="5">
    <source>
        <dbReference type="ARBA" id="ARBA00022448"/>
    </source>
</evidence>
<evidence type="ECO:0000256" key="13">
    <source>
        <dbReference type="ARBA" id="ARBA00023329"/>
    </source>
</evidence>
<dbReference type="GO" id="GO:0005938">
    <property type="term" value="C:cell cortex"/>
    <property type="evidence" value="ECO:0007669"/>
    <property type="project" value="TreeGrafter"/>
</dbReference>
<dbReference type="GO" id="GO:0030041">
    <property type="term" value="P:actin filament polymerization"/>
    <property type="evidence" value="ECO:0007669"/>
    <property type="project" value="TreeGrafter"/>
</dbReference>
<comment type="similarity">
    <text evidence="4">Belongs to the spire family.</text>
</comment>
<dbReference type="EMBL" id="AFYH01027276">
    <property type="status" value="NOT_ANNOTATED_CDS"/>
    <property type="molecule type" value="Genomic_DNA"/>
</dbReference>
<keyword evidence="16" id="KW-1185">Reference proteome</keyword>
<reference evidence="15" key="3">
    <citation type="submission" date="2025-09" db="UniProtKB">
        <authorList>
            <consortium name="Ensembl"/>
        </authorList>
    </citation>
    <scope>IDENTIFICATION</scope>
</reference>
<evidence type="ECO:0000313" key="15">
    <source>
        <dbReference type="Ensembl" id="ENSLACP00000020489.1"/>
    </source>
</evidence>
<dbReference type="CDD" id="cd15748">
    <property type="entry name" value="FYVE_SPIR"/>
    <property type="match status" value="1"/>
</dbReference>
<keyword evidence="9" id="KW-0653">Protein transport</keyword>
<dbReference type="HOGENOM" id="CLU_018839_0_0_1"/>
<name>H3BF18_LATCH</name>
<dbReference type="GO" id="GO:0045010">
    <property type="term" value="P:actin nucleation"/>
    <property type="evidence" value="ECO:0007669"/>
    <property type="project" value="InterPro"/>
</dbReference>
<feature type="domain" description="KIND" evidence="14">
    <location>
        <begin position="13"/>
        <end position="192"/>
    </location>
</feature>
<keyword evidence="10" id="KW-0472">Membrane</keyword>
<dbReference type="GO" id="GO:0005886">
    <property type="term" value="C:plasma membrane"/>
    <property type="evidence" value="ECO:0007669"/>
    <property type="project" value="UniProtKB-SubCell"/>
</dbReference>
<dbReference type="Ensembl" id="ENSLACT00000020629.1">
    <property type="protein sequence ID" value="ENSLACP00000020489.1"/>
    <property type="gene ID" value="ENSLACG00000018008.1"/>
</dbReference>
<keyword evidence="13" id="KW-0968">Cytoplasmic vesicle</keyword>
<keyword evidence="6" id="KW-1003">Cell membrane</keyword>
<dbReference type="GO" id="GO:0003779">
    <property type="term" value="F:actin binding"/>
    <property type="evidence" value="ECO:0007669"/>
    <property type="project" value="UniProtKB-KW"/>
</dbReference>
<gene>
    <name evidence="15" type="primary">LOC102348880</name>
</gene>
<keyword evidence="8" id="KW-0677">Repeat</keyword>
<evidence type="ECO:0000256" key="7">
    <source>
        <dbReference type="ARBA" id="ARBA00022490"/>
    </source>
</evidence>
<dbReference type="GO" id="GO:0051295">
    <property type="term" value="P:establishment of meiotic spindle localization"/>
    <property type="evidence" value="ECO:0007669"/>
    <property type="project" value="TreeGrafter"/>
</dbReference>
<reference evidence="15" key="2">
    <citation type="submission" date="2025-08" db="UniProtKB">
        <authorList>
            <consortium name="Ensembl"/>
        </authorList>
    </citation>
    <scope>IDENTIFICATION</scope>
</reference>
<evidence type="ECO:0000256" key="2">
    <source>
        <dbReference type="ARBA" id="ARBA00004245"/>
    </source>
</evidence>
<dbReference type="Pfam" id="PF16474">
    <property type="entry name" value="KIND"/>
    <property type="match status" value="2"/>
</dbReference>
<dbReference type="PANTHER" id="PTHR21345">
    <property type="entry name" value="SPIRE"/>
    <property type="match status" value="1"/>
</dbReference>
<dbReference type="SMART" id="SM00750">
    <property type="entry name" value="KIND"/>
    <property type="match status" value="1"/>
</dbReference>
<evidence type="ECO:0000259" key="14">
    <source>
        <dbReference type="PROSITE" id="PS51377"/>
    </source>
</evidence>
<dbReference type="EMBL" id="AFYH01027275">
    <property type="status" value="NOT_ANNOTATED_CDS"/>
    <property type="molecule type" value="Genomic_DNA"/>
</dbReference>
<evidence type="ECO:0000256" key="1">
    <source>
        <dbReference type="ARBA" id="ARBA00004180"/>
    </source>
</evidence>
<dbReference type="GO" id="GO:0048193">
    <property type="term" value="P:Golgi vesicle transport"/>
    <property type="evidence" value="ECO:0007669"/>
    <property type="project" value="TreeGrafter"/>
</dbReference>
<keyword evidence="7" id="KW-0963">Cytoplasm</keyword>